<accession>A0AAV8PKM9</accession>
<dbReference type="FunFam" id="3.90.120.10:FF:000003">
    <property type="entry name" value="DNA (cytosine-5)-methyltransferase 1"/>
    <property type="match status" value="1"/>
</dbReference>
<feature type="domain" description="Chromo" evidence="11">
    <location>
        <begin position="643"/>
        <end position="696"/>
    </location>
</feature>
<dbReference type="InterPro" id="IPR001525">
    <property type="entry name" value="C5_MeTfrase"/>
</dbReference>
<dbReference type="AlphaFoldDB" id="A0AAV8PKM9"/>
<feature type="compositionally biased region" description="Basic and acidic residues" evidence="10">
    <location>
        <begin position="291"/>
        <end position="311"/>
    </location>
</feature>
<dbReference type="SUPFAM" id="SSF53335">
    <property type="entry name" value="S-adenosyl-L-methionine-dependent methyltransferases"/>
    <property type="match status" value="1"/>
</dbReference>
<evidence type="ECO:0000256" key="10">
    <source>
        <dbReference type="SAM" id="MobiDB-lite"/>
    </source>
</evidence>
<dbReference type="EC" id="2.1.1.37" evidence="2"/>
<dbReference type="GO" id="GO:0003886">
    <property type="term" value="F:DNA (cytosine-5-)-methyltransferase activity"/>
    <property type="evidence" value="ECO:0007669"/>
    <property type="project" value="UniProtKB-EC"/>
</dbReference>
<evidence type="ECO:0000259" key="11">
    <source>
        <dbReference type="PROSITE" id="PS50013"/>
    </source>
</evidence>
<keyword evidence="14" id="KW-1185">Reference proteome</keyword>
<keyword evidence="7" id="KW-0539">Nucleus</keyword>
<dbReference type="SMART" id="SM00298">
    <property type="entry name" value="CHROMO"/>
    <property type="match status" value="1"/>
</dbReference>
<dbReference type="InterPro" id="IPR023779">
    <property type="entry name" value="Chromodomain_CS"/>
</dbReference>
<evidence type="ECO:0000256" key="1">
    <source>
        <dbReference type="ARBA" id="ARBA00004123"/>
    </source>
</evidence>
<sequence>MEGDASPRRSPGTLAPPHPDQNAVENGLAYLSPTTLRPSEPPPPLDSSKGEGCSSVQNSEANSMQQSPRMMRFPGPGSDYPIFEASSANQDAAENGCMGSLPRKLGSPKPPVNYLKGNSCSFGQKTKKNGLWRSLRASISTRTLSDSTLVSNDGSKIVAKNDGLRGSARISVAENSSSNVIVSNGDCMTTPHEKLLEKGNLRRSPRINMFSNDVSTLVSNDGSKIVAKNGGVRCSARISRAENSSSNVIVSDGDCMTTAHVKSLEKGNLRCSPRINTRSFSESGKSNDLNGDTHPKKLESRKSPGMKDSRPPKKLKQTSNEVLPHPITPNFYSESSKLCNNNNACFFVGETVPEEVARQRWPHRFVWKDKGGSRKSSTSNIDDEDEIILDVKCHYQKASICGCIFDIGDCAYVKGPKHKPNYIGRILEFFETKKGDYYCRVQWFFRAEDTVLKEQGAVHDRKRLFYSDLKNDNLLDCLVSKVRIEVPASECLESKSIPSCYFYYDMKYSVEYSSFYNMQSKKGNVDHALEKTELALLDLYSGCGGMSIGLCFGAHLAGVKLVSRWAVDSDEAACESFKLNHKETQVRNESADDFFSLLKEWRKLCKKYCVNVGKLGDSCSKNLLVKYSKRITDSNFKISDREYEVLKIVDICYGDPTSTGKSGLKFKVRWKGYGPSEDTWEPMESLSNCEGCLREFVTEGFKSKLLPLPGDVDVVCGGPPCQGISGYNRYRNFSAPLEDEKNRQIVVFMDIVQFLKPKYVLMENVVDILNFANATLGRYALSRLVSINYQARLGIMAAGCYGVPQFRLRAFLWGCHPNEKLPPFPLPTHEVILKRGSPVEFERNLVGYDEDQLRVLEKEVILEDAIADLPLVKHTEDMDQMPYGKSPQTEFQRYIRMPKYEMLGLTENGAKISKSMLYDHRTLPLGEDDYLRISQIPRKKGANFRDLPGVIVGPDNSVQFDPTRERVLLPSGRPLVPDYAMNFGHRKSLRPFSRLWWDEIVPTVITIPNFRCQAMIHPEQDRTLTIRECARLQGFPDFYRFYGTVEERYRQIGNAVAVPCNLVRVPCCINLVWVLQSSKNIRKTRCLCKCRTWIEALHRRFLCRRQVRGQQLIRSWQLVEHLPCR</sequence>
<keyword evidence="5 9" id="KW-0949">S-adenosyl-L-methionine</keyword>
<dbReference type="PANTHER" id="PTHR10629">
    <property type="entry name" value="CYTOSINE-SPECIFIC METHYLTRANSFERASE"/>
    <property type="match status" value="1"/>
</dbReference>
<feature type="region of interest" description="Disordered" evidence="10">
    <location>
        <begin position="274"/>
        <end position="326"/>
    </location>
</feature>
<feature type="domain" description="BAH" evidence="12">
    <location>
        <begin position="403"/>
        <end position="519"/>
    </location>
</feature>
<evidence type="ECO:0000256" key="3">
    <source>
        <dbReference type="ARBA" id="ARBA00022603"/>
    </source>
</evidence>
<gene>
    <name evidence="13" type="ORF">OPV22_014599</name>
</gene>
<dbReference type="GO" id="GO:0003682">
    <property type="term" value="F:chromatin binding"/>
    <property type="evidence" value="ECO:0007669"/>
    <property type="project" value="InterPro"/>
</dbReference>
<dbReference type="SUPFAM" id="SSF54160">
    <property type="entry name" value="Chromo domain-like"/>
    <property type="match status" value="1"/>
</dbReference>
<keyword evidence="4 9" id="KW-0808">Transferase</keyword>
<dbReference type="InterPro" id="IPR016197">
    <property type="entry name" value="Chromo-like_dom_sf"/>
</dbReference>
<evidence type="ECO:0000313" key="14">
    <source>
        <dbReference type="Proteomes" id="UP001222027"/>
    </source>
</evidence>
<dbReference type="SMART" id="SM00439">
    <property type="entry name" value="BAH"/>
    <property type="match status" value="1"/>
</dbReference>
<evidence type="ECO:0000259" key="12">
    <source>
        <dbReference type="PROSITE" id="PS51038"/>
    </source>
</evidence>
<evidence type="ECO:0000313" key="13">
    <source>
        <dbReference type="EMBL" id="KAJ8492878.1"/>
    </source>
</evidence>
<evidence type="ECO:0000256" key="6">
    <source>
        <dbReference type="ARBA" id="ARBA00023125"/>
    </source>
</evidence>
<dbReference type="GO" id="GO:0044027">
    <property type="term" value="P:negative regulation of gene expression via chromosomal CpG island methylation"/>
    <property type="evidence" value="ECO:0007669"/>
    <property type="project" value="TreeGrafter"/>
</dbReference>
<dbReference type="InterPro" id="IPR043151">
    <property type="entry name" value="BAH_sf"/>
</dbReference>
<dbReference type="PROSITE" id="PS51679">
    <property type="entry name" value="SAM_MT_C5"/>
    <property type="match status" value="1"/>
</dbReference>
<dbReference type="CDD" id="cd18635">
    <property type="entry name" value="CD_CMT3_like"/>
    <property type="match status" value="1"/>
</dbReference>
<dbReference type="PROSITE" id="PS50013">
    <property type="entry name" value="CHROMO_2"/>
    <property type="match status" value="1"/>
</dbReference>
<evidence type="ECO:0000256" key="2">
    <source>
        <dbReference type="ARBA" id="ARBA00011975"/>
    </source>
</evidence>
<dbReference type="GO" id="GO:0032259">
    <property type="term" value="P:methylation"/>
    <property type="evidence" value="ECO:0007669"/>
    <property type="project" value="UniProtKB-KW"/>
</dbReference>
<dbReference type="Proteomes" id="UP001222027">
    <property type="component" value="Unassembled WGS sequence"/>
</dbReference>
<comment type="subcellular location">
    <subcellularLocation>
        <location evidence="1">Nucleus</location>
    </subcellularLocation>
</comment>
<dbReference type="PROSITE" id="PS00094">
    <property type="entry name" value="C5_MTASE_1"/>
    <property type="match status" value="1"/>
</dbReference>
<dbReference type="InterPro" id="IPR023780">
    <property type="entry name" value="Chromo_domain"/>
</dbReference>
<dbReference type="PANTHER" id="PTHR10629:SF34">
    <property type="entry name" value="DNA (CYTOSINE-5)-METHYLTRANSFERASE CMT2"/>
    <property type="match status" value="1"/>
</dbReference>
<evidence type="ECO:0000256" key="4">
    <source>
        <dbReference type="ARBA" id="ARBA00022679"/>
    </source>
</evidence>
<dbReference type="InterPro" id="IPR029063">
    <property type="entry name" value="SAM-dependent_MTases_sf"/>
</dbReference>
<reference evidence="13 14" key="1">
    <citation type="submission" date="2022-12" db="EMBL/GenBank/DDBJ databases">
        <title>Chromosome-scale assembly of the Ensete ventricosum genome.</title>
        <authorList>
            <person name="Dussert Y."/>
            <person name="Stocks J."/>
            <person name="Wendawek A."/>
            <person name="Woldeyes F."/>
            <person name="Nichols R.A."/>
            <person name="Borrell J.S."/>
        </authorList>
    </citation>
    <scope>NUCLEOTIDE SEQUENCE [LARGE SCALE GENOMIC DNA]</scope>
    <source>
        <strain evidence="14">cv. Maze</strain>
        <tissue evidence="13">Seeds</tissue>
    </source>
</reference>
<dbReference type="InterPro" id="IPR018117">
    <property type="entry name" value="C5_DNA_meth_AS"/>
</dbReference>
<keyword evidence="3 9" id="KW-0489">Methyltransferase</keyword>
<protein>
    <recommendedName>
        <fullName evidence="2">DNA (cytosine-5-)-methyltransferase</fullName>
        <ecNumber evidence="2">2.1.1.37</ecNumber>
    </recommendedName>
</protein>
<feature type="active site" evidence="9">
    <location>
        <position position="721"/>
    </location>
</feature>
<dbReference type="GO" id="GO:0005634">
    <property type="term" value="C:nucleus"/>
    <property type="evidence" value="ECO:0007669"/>
    <property type="project" value="UniProtKB-SubCell"/>
</dbReference>
<comment type="caution">
    <text evidence="13">The sequence shown here is derived from an EMBL/GenBank/DDBJ whole genome shotgun (WGS) entry which is preliminary data.</text>
</comment>
<dbReference type="Pfam" id="PF00385">
    <property type="entry name" value="Chromo"/>
    <property type="match status" value="1"/>
</dbReference>
<dbReference type="InterPro" id="IPR001025">
    <property type="entry name" value="BAH_dom"/>
</dbReference>
<feature type="region of interest" description="Disordered" evidence="10">
    <location>
        <begin position="1"/>
        <end position="74"/>
    </location>
</feature>
<comment type="catalytic activity">
    <reaction evidence="8">
        <text>a 2'-deoxycytidine in DNA + S-adenosyl-L-methionine = a 5-methyl-2'-deoxycytidine in DNA + S-adenosyl-L-homocysteine + H(+)</text>
        <dbReference type="Rhea" id="RHEA:13681"/>
        <dbReference type="Rhea" id="RHEA-COMP:11369"/>
        <dbReference type="Rhea" id="RHEA-COMP:11370"/>
        <dbReference type="ChEBI" id="CHEBI:15378"/>
        <dbReference type="ChEBI" id="CHEBI:57856"/>
        <dbReference type="ChEBI" id="CHEBI:59789"/>
        <dbReference type="ChEBI" id="CHEBI:85452"/>
        <dbReference type="ChEBI" id="CHEBI:85454"/>
        <dbReference type="EC" id="2.1.1.37"/>
    </reaction>
</comment>
<dbReference type="GO" id="GO:0003677">
    <property type="term" value="F:DNA binding"/>
    <property type="evidence" value="ECO:0007669"/>
    <property type="project" value="UniProtKB-KW"/>
</dbReference>
<dbReference type="Pfam" id="PF00145">
    <property type="entry name" value="DNA_methylase"/>
    <property type="match status" value="1"/>
</dbReference>
<dbReference type="EMBL" id="JAQQAF010000004">
    <property type="protein sequence ID" value="KAJ8492878.1"/>
    <property type="molecule type" value="Genomic_DNA"/>
</dbReference>
<dbReference type="Pfam" id="PF01426">
    <property type="entry name" value="BAH"/>
    <property type="match status" value="1"/>
</dbReference>
<dbReference type="PROSITE" id="PS51038">
    <property type="entry name" value="BAH"/>
    <property type="match status" value="1"/>
</dbReference>
<evidence type="ECO:0000256" key="7">
    <source>
        <dbReference type="ARBA" id="ARBA00023242"/>
    </source>
</evidence>
<comment type="similarity">
    <text evidence="9">Belongs to the class I-like SAM-binding methyltransferase superfamily. C5-methyltransferase family.</text>
</comment>
<feature type="compositionally biased region" description="Polar residues" evidence="10">
    <location>
        <begin position="274"/>
        <end position="290"/>
    </location>
</feature>
<dbReference type="Gene3D" id="2.30.30.490">
    <property type="match status" value="1"/>
</dbReference>
<keyword evidence="6" id="KW-0238">DNA-binding</keyword>
<evidence type="ECO:0000256" key="9">
    <source>
        <dbReference type="PROSITE-ProRule" id="PRU01016"/>
    </source>
</evidence>
<evidence type="ECO:0000256" key="5">
    <source>
        <dbReference type="ARBA" id="ARBA00022691"/>
    </source>
</evidence>
<dbReference type="InterPro" id="IPR000953">
    <property type="entry name" value="Chromo/chromo_shadow_dom"/>
</dbReference>
<dbReference type="InterPro" id="IPR050390">
    <property type="entry name" value="C5-Methyltransferase"/>
</dbReference>
<feature type="compositionally biased region" description="Polar residues" evidence="10">
    <location>
        <begin position="54"/>
        <end position="68"/>
    </location>
</feature>
<evidence type="ECO:0000256" key="8">
    <source>
        <dbReference type="ARBA" id="ARBA00047422"/>
    </source>
</evidence>
<proteinExistence type="inferred from homology"/>
<name>A0AAV8PKM9_ENSVE</name>
<dbReference type="Gene3D" id="3.90.120.10">
    <property type="entry name" value="DNA Methylase, subunit A, domain 2"/>
    <property type="match status" value="1"/>
</dbReference>
<organism evidence="13 14">
    <name type="scientific">Ensete ventricosum</name>
    <name type="common">Abyssinian banana</name>
    <name type="synonym">Musa ensete</name>
    <dbReference type="NCBI Taxonomy" id="4639"/>
    <lineage>
        <taxon>Eukaryota</taxon>
        <taxon>Viridiplantae</taxon>
        <taxon>Streptophyta</taxon>
        <taxon>Embryophyta</taxon>
        <taxon>Tracheophyta</taxon>
        <taxon>Spermatophyta</taxon>
        <taxon>Magnoliopsida</taxon>
        <taxon>Liliopsida</taxon>
        <taxon>Zingiberales</taxon>
        <taxon>Musaceae</taxon>
        <taxon>Ensete</taxon>
    </lineage>
</organism>
<dbReference type="PRINTS" id="PR00105">
    <property type="entry name" value="C5METTRFRASE"/>
</dbReference>
<dbReference type="PROSITE" id="PS00598">
    <property type="entry name" value="CHROMO_1"/>
    <property type="match status" value="1"/>
</dbReference>
<dbReference type="Gene3D" id="3.40.50.150">
    <property type="entry name" value="Vaccinia Virus protein VP39"/>
    <property type="match status" value="1"/>
</dbReference>